<dbReference type="EMBL" id="FXAN01000058">
    <property type="protein sequence ID" value="SMG00598.1"/>
    <property type="molecule type" value="Genomic_DNA"/>
</dbReference>
<evidence type="ECO:0000313" key="2">
    <source>
        <dbReference type="Proteomes" id="UP000198460"/>
    </source>
</evidence>
<protein>
    <submittedName>
        <fullName evidence="1">Uncharacterized protein</fullName>
    </submittedName>
</protein>
<sequence length="44" mass="4751">MGATRWNVLACIHSPDWQAAAFAAAVHFSCRKSLDARHCGAPPE</sequence>
<reference evidence="1 2" key="1">
    <citation type="submission" date="2017-04" db="EMBL/GenBank/DDBJ databases">
        <authorList>
            <person name="Afonso C.L."/>
            <person name="Miller P.J."/>
            <person name="Scott M.A."/>
            <person name="Spackman E."/>
            <person name="Goraichik I."/>
            <person name="Dimitrov K.M."/>
            <person name="Suarez D.L."/>
            <person name="Swayne D.E."/>
        </authorList>
    </citation>
    <scope>NUCLEOTIDE SEQUENCE [LARGE SCALE GENOMIC DNA]</scope>
    <source>
        <strain evidence="1">LMG 28154</strain>
    </source>
</reference>
<name>A0A238H5T2_9BURK</name>
<evidence type="ECO:0000313" key="1">
    <source>
        <dbReference type="EMBL" id="SMG00598.1"/>
    </source>
</evidence>
<gene>
    <name evidence="1" type="ORF">BSIN_3731</name>
</gene>
<dbReference type="AlphaFoldDB" id="A0A238H5T2"/>
<dbReference type="Proteomes" id="UP000198460">
    <property type="component" value="Unassembled WGS sequence"/>
</dbReference>
<accession>A0A238H5T2</accession>
<organism evidence="1 2">
    <name type="scientific">Burkholderia singularis</name>
    <dbReference type="NCBI Taxonomy" id="1503053"/>
    <lineage>
        <taxon>Bacteria</taxon>
        <taxon>Pseudomonadati</taxon>
        <taxon>Pseudomonadota</taxon>
        <taxon>Betaproteobacteria</taxon>
        <taxon>Burkholderiales</taxon>
        <taxon>Burkholderiaceae</taxon>
        <taxon>Burkholderia</taxon>
        <taxon>pseudomallei group</taxon>
    </lineage>
</organism>
<proteinExistence type="predicted"/>